<keyword evidence="7 8" id="KW-0143">Chaperone</keyword>
<gene>
    <name evidence="8 11" type="primary">htpG</name>
    <name evidence="11" type="ORF">H9714_03295</name>
</gene>
<dbReference type="GO" id="GO:0005737">
    <property type="term" value="C:cytoplasm"/>
    <property type="evidence" value="ECO:0007669"/>
    <property type="project" value="UniProtKB-SubCell"/>
</dbReference>
<comment type="subcellular location">
    <subcellularLocation>
        <location evidence="1 8">Cytoplasm</location>
    </subcellularLocation>
</comment>
<reference evidence="11" key="1">
    <citation type="journal article" date="2021" name="PeerJ">
        <title>Extensive microbial diversity within the chicken gut microbiome revealed by metagenomics and culture.</title>
        <authorList>
            <person name="Gilroy R."/>
            <person name="Ravi A."/>
            <person name="Getino M."/>
            <person name="Pursley I."/>
            <person name="Horton D.L."/>
            <person name="Alikhan N.F."/>
            <person name="Baker D."/>
            <person name="Gharbi K."/>
            <person name="Hall N."/>
            <person name="Watson M."/>
            <person name="Adriaenssens E.M."/>
            <person name="Foster-Nyarko E."/>
            <person name="Jarju S."/>
            <person name="Secka A."/>
            <person name="Antonio M."/>
            <person name="Oren A."/>
            <person name="Chaudhuri R.R."/>
            <person name="La Ragione R."/>
            <person name="Hildebrand F."/>
            <person name="Pallen M.J."/>
        </authorList>
    </citation>
    <scope>NUCLEOTIDE SEQUENCE</scope>
    <source>
        <strain evidence="11">CHK189-11263</strain>
    </source>
</reference>
<dbReference type="InterPro" id="IPR037196">
    <property type="entry name" value="HSP90_C"/>
</dbReference>
<evidence type="ECO:0000256" key="6">
    <source>
        <dbReference type="ARBA" id="ARBA00023016"/>
    </source>
</evidence>
<dbReference type="InterPro" id="IPR020568">
    <property type="entry name" value="Ribosomal_Su5_D2-typ_SF"/>
</dbReference>
<feature type="binding site" evidence="9">
    <location>
        <begin position="97"/>
        <end position="98"/>
    </location>
    <ligand>
        <name>ATP</name>
        <dbReference type="ChEBI" id="CHEBI:30616"/>
    </ligand>
</feature>
<dbReference type="PIRSF" id="PIRSF002583">
    <property type="entry name" value="Hsp90"/>
    <property type="match status" value="1"/>
</dbReference>
<dbReference type="InterPro" id="IPR036890">
    <property type="entry name" value="HATPase_C_sf"/>
</dbReference>
<evidence type="ECO:0000256" key="2">
    <source>
        <dbReference type="ARBA" id="ARBA00008239"/>
    </source>
</evidence>
<dbReference type="EMBL" id="DWYC01000036">
    <property type="protein sequence ID" value="HJB56556.1"/>
    <property type="molecule type" value="Genomic_DNA"/>
</dbReference>
<protein>
    <recommendedName>
        <fullName evidence="8">Chaperone protein HtpG</fullName>
    </recommendedName>
    <alternativeName>
        <fullName evidence="8">Heat shock protein HtpG</fullName>
    </alternativeName>
    <alternativeName>
        <fullName evidence="8">High temperature protein G</fullName>
    </alternativeName>
</protein>
<feature type="binding site" evidence="9">
    <location>
        <position position="96"/>
    </location>
    <ligand>
        <name>ATP</name>
        <dbReference type="ChEBI" id="CHEBI:30616"/>
    </ligand>
</feature>
<dbReference type="PRINTS" id="PR00775">
    <property type="entry name" value="HEATSHOCK90"/>
</dbReference>
<comment type="caution">
    <text evidence="11">The sequence shown here is derived from an EMBL/GenBank/DDBJ whole genome shotgun (WGS) entry which is preliminary data.</text>
</comment>
<dbReference type="PROSITE" id="PS00298">
    <property type="entry name" value="HSP90"/>
    <property type="match status" value="1"/>
</dbReference>
<dbReference type="NCBIfam" id="NF003555">
    <property type="entry name" value="PRK05218.1"/>
    <property type="match status" value="1"/>
</dbReference>
<dbReference type="Pfam" id="PF00183">
    <property type="entry name" value="HSP90"/>
    <property type="match status" value="1"/>
</dbReference>
<feature type="binding site" evidence="9">
    <location>
        <begin position="123"/>
        <end position="128"/>
    </location>
    <ligand>
        <name>ATP</name>
        <dbReference type="ChEBI" id="CHEBI:30616"/>
    </ligand>
</feature>
<evidence type="ECO:0000256" key="9">
    <source>
        <dbReference type="PIRSR" id="PIRSR002583-1"/>
    </source>
</evidence>
<dbReference type="FunFam" id="3.30.565.10:FF:000009">
    <property type="entry name" value="Molecular chaperone HtpG"/>
    <property type="match status" value="1"/>
</dbReference>
<evidence type="ECO:0000259" key="10">
    <source>
        <dbReference type="SMART" id="SM00387"/>
    </source>
</evidence>
<feature type="binding site" evidence="9">
    <location>
        <position position="77"/>
    </location>
    <ligand>
        <name>ATP</name>
        <dbReference type="ChEBI" id="CHEBI:30616"/>
    </ligand>
</feature>
<dbReference type="Gene3D" id="3.30.230.80">
    <property type="match status" value="1"/>
</dbReference>
<comment type="similarity">
    <text evidence="2 8">Belongs to the heat shock protein 90 family.</text>
</comment>
<proteinExistence type="inferred from homology"/>
<accession>A0A9D2M9A8</accession>
<keyword evidence="6 8" id="KW-0346">Stress response</keyword>
<feature type="region of interest" description="A; substrate-binding" evidence="8">
    <location>
        <begin position="1"/>
        <end position="354"/>
    </location>
</feature>
<organism evidence="11 12">
    <name type="scientific">Candidatus Flavonifractor intestinipullorum</name>
    <dbReference type="NCBI Taxonomy" id="2838587"/>
    <lineage>
        <taxon>Bacteria</taxon>
        <taxon>Bacillati</taxon>
        <taxon>Bacillota</taxon>
        <taxon>Clostridia</taxon>
        <taxon>Eubacteriales</taxon>
        <taxon>Oscillospiraceae</taxon>
        <taxon>Flavonifractor</taxon>
    </lineage>
</organism>
<evidence type="ECO:0000256" key="1">
    <source>
        <dbReference type="ARBA" id="ARBA00004496"/>
    </source>
</evidence>
<dbReference type="SMART" id="SM00387">
    <property type="entry name" value="HATPase_c"/>
    <property type="match status" value="1"/>
</dbReference>
<dbReference type="GO" id="GO:0005524">
    <property type="term" value="F:ATP binding"/>
    <property type="evidence" value="ECO:0007669"/>
    <property type="project" value="UniProtKB-UniRule"/>
</dbReference>
<dbReference type="GO" id="GO:0016887">
    <property type="term" value="F:ATP hydrolysis activity"/>
    <property type="evidence" value="ECO:0007669"/>
    <property type="project" value="InterPro"/>
</dbReference>
<feature type="binding site" evidence="9">
    <location>
        <position position="31"/>
    </location>
    <ligand>
        <name>ATP</name>
        <dbReference type="ChEBI" id="CHEBI:30616"/>
    </ligand>
</feature>
<dbReference type="InterPro" id="IPR020575">
    <property type="entry name" value="Hsp90_N"/>
</dbReference>
<dbReference type="PANTHER" id="PTHR11528">
    <property type="entry name" value="HEAT SHOCK PROTEIN 90 FAMILY MEMBER"/>
    <property type="match status" value="1"/>
</dbReference>
<dbReference type="HAMAP" id="MF_00505">
    <property type="entry name" value="HSP90"/>
    <property type="match status" value="1"/>
</dbReference>
<dbReference type="Gene3D" id="1.20.120.790">
    <property type="entry name" value="Heat shock protein 90, C-terminal domain"/>
    <property type="match status" value="1"/>
</dbReference>
<dbReference type="Pfam" id="PF13589">
    <property type="entry name" value="HATPase_c_3"/>
    <property type="match status" value="1"/>
</dbReference>
<evidence type="ECO:0000256" key="7">
    <source>
        <dbReference type="ARBA" id="ARBA00023186"/>
    </source>
</evidence>
<name>A0A9D2M9A8_9FIRM</name>
<feature type="binding site" evidence="9">
    <location>
        <position position="90"/>
    </location>
    <ligand>
        <name>ATP</name>
        <dbReference type="ChEBI" id="CHEBI:30616"/>
    </ligand>
</feature>
<feature type="binding site" evidence="9">
    <location>
        <position position="35"/>
    </location>
    <ligand>
        <name>ATP</name>
        <dbReference type="ChEBI" id="CHEBI:30616"/>
    </ligand>
</feature>
<keyword evidence="5 8" id="KW-0067">ATP-binding</keyword>
<dbReference type="InterPro" id="IPR003594">
    <property type="entry name" value="HATPase_dom"/>
</dbReference>
<evidence type="ECO:0000313" key="11">
    <source>
        <dbReference type="EMBL" id="HJB56556.1"/>
    </source>
</evidence>
<feature type="binding site" evidence="9">
    <location>
        <position position="173"/>
    </location>
    <ligand>
        <name>ATP</name>
        <dbReference type="ChEBI" id="CHEBI:30616"/>
    </ligand>
</feature>
<dbReference type="InterPro" id="IPR001404">
    <property type="entry name" value="Hsp90_fam"/>
</dbReference>
<dbReference type="AlphaFoldDB" id="A0A9D2M9A8"/>
<dbReference type="InterPro" id="IPR019805">
    <property type="entry name" value="Heat_shock_protein_90_CS"/>
</dbReference>
<comment type="caution">
    <text evidence="8">Lacks conserved residue(s) required for the propagation of feature annotation.</text>
</comment>
<keyword evidence="4 8" id="KW-0547">Nucleotide-binding</keyword>
<evidence type="ECO:0000256" key="3">
    <source>
        <dbReference type="ARBA" id="ARBA00022490"/>
    </source>
</evidence>
<dbReference type="GO" id="GO:0140662">
    <property type="term" value="F:ATP-dependent protein folding chaperone"/>
    <property type="evidence" value="ECO:0007669"/>
    <property type="project" value="InterPro"/>
</dbReference>
<evidence type="ECO:0000256" key="4">
    <source>
        <dbReference type="ARBA" id="ARBA00022741"/>
    </source>
</evidence>
<sequence>MEKKEFQAESHRLLDLMVNSIYTHKEIFLRELISNASDAIDKLAYRALTDDKVGVERDEFKITLTPDQIARTLTISDNGIGMTHDELEENLGTIAKSGSLQFKKDMAAKDAGEGKSDVDIIGQFGVGFYSAFMVADQVTVTSRAYGSEEAWRWASDGKDGYTMEPCRKDSVGTEVVLHIKPNTEEEHYDEFLEQYRISDLVKKYSDYIHYPIVMLMHKSRQKPRPEDAGEDYKPEWEDYDEWETLNSMVPLWQRPKEEVTQEEYNQFYKEKYGDWEDPLRVIHIRGEGMVDFRAMLYIPAHAPYNFYTRDYQKGLQLYSSGVLIMDQCPDLLPDHFRFVKGVVDSQDFSLNISREMLQHTRQLKMVAKNLEKNIKNELLKLQKEDRSKYEQFWKAFGTQIKYGVLDDYGSHKDLLKDLLLFWSSKEGKLVTLAEYKDRMPEEQKYIYFAAGESVDKIAALPQTERIRDKGYEILYLTEEPDEFVVNALGELDGKAFKSVNDEDALPATDEEKAQAEKQAEENKDVLAFVKETLGDKIHEARISKILKTGAVCLTTEGPITLEMEKYFRRVDPEHSGDMRAQRVLELNPESEAFAALRTAVDSDKEKAGVYAELLYNQALLIAGLPLEDPVRYTQLVCSLMR</sequence>
<dbReference type="CDD" id="cd16927">
    <property type="entry name" value="HATPase_Hsp90-like"/>
    <property type="match status" value="1"/>
</dbReference>
<comment type="function">
    <text evidence="8">Molecular chaperone. Has ATPase activity.</text>
</comment>
<dbReference type="SUPFAM" id="SSF54211">
    <property type="entry name" value="Ribosomal protein S5 domain 2-like"/>
    <property type="match status" value="1"/>
</dbReference>
<feature type="domain" description="Histidine kinase/HSP90-like ATPase" evidence="10">
    <location>
        <begin position="24"/>
        <end position="183"/>
    </location>
</feature>
<dbReference type="SUPFAM" id="SSF110942">
    <property type="entry name" value="HSP90 C-terminal domain"/>
    <property type="match status" value="1"/>
</dbReference>
<keyword evidence="3 8" id="KW-0963">Cytoplasm</keyword>
<comment type="subunit">
    <text evidence="8">Homodimer.</text>
</comment>
<evidence type="ECO:0000256" key="5">
    <source>
        <dbReference type="ARBA" id="ARBA00022840"/>
    </source>
</evidence>
<dbReference type="Gene3D" id="3.40.50.11260">
    <property type="match status" value="1"/>
</dbReference>
<dbReference type="Proteomes" id="UP000824208">
    <property type="component" value="Unassembled WGS sequence"/>
</dbReference>
<feature type="binding site" evidence="9">
    <location>
        <position position="354"/>
    </location>
    <ligand>
        <name>ATP</name>
        <dbReference type="ChEBI" id="CHEBI:30616"/>
    </ligand>
</feature>
<feature type="region of interest" description="C" evidence="8">
    <location>
        <begin position="566"/>
        <end position="641"/>
    </location>
</feature>
<dbReference type="SUPFAM" id="SSF55874">
    <property type="entry name" value="ATPase domain of HSP90 chaperone/DNA topoisomerase II/histidine kinase"/>
    <property type="match status" value="1"/>
</dbReference>
<evidence type="ECO:0000256" key="8">
    <source>
        <dbReference type="HAMAP-Rule" id="MF_00505"/>
    </source>
</evidence>
<dbReference type="GO" id="GO:0051082">
    <property type="term" value="F:unfolded protein binding"/>
    <property type="evidence" value="ECO:0007669"/>
    <property type="project" value="UniProtKB-UniRule"/>
</dbReference>
<evidence type="ECO:0000313" key="12">
    <source>
        <dbReference type="Proteomes" id="UP000824208"/>
    </source>
</evidence>
<reference evidence="11" key="2">
    <citation type="submission" date="2021-04" db="EMBL/GenBank/DDBJ databases">
        <authorList>
            <person name="Gilroy R."/>
        </authorList>
    </citation>
    <scope>NUCLEOTIDE SEQUENCE</scope>
    <source>
        <strain evidence="11">CHK189-11263</strain>
    </source>
</reference>
<dbReference type="Gene3D" id="3.30.565.10">
    <property type="entry name" value="Histidine kinase-like ATPase, C-terminal domain"/>
    <property type="match status" value="1"/>
</dbReference>
<feature type="binding site" evidence="9">
    <location>
        <position position="82"/>
    </location>
    <ligand>
        <name>ATP</name>
        <dbReference type="ChEBI" id="CHEBI:30616"/>
    </ligand>
</feature>